<reference evidence="1" key="1">
    <citation type="journal article" date="2015" name="Nature">
        <title>Complex archaea that bridge the gap between prokaryotes and eukaryotes.</title>
        <authorList>
            <person name="Spang A."/>
            <person name="Saw J.H."/>
            <person name="Jorgensen S.L."/>
            <person name="Zaremba-Niedzwiedzka K."/>
            <person name="Martijn J."/>
            <person name="Lind A.E."/>
            <person name="van Eijk R."/>
            <person name="Schleper C."/>
            <person name="Guy L."/>
            <person name="Ettema T.J."/>
        </authorList>
    </citation>
    <scope>NUCLEOTIDE SEQUENCE</scope>
</reference>
<proteinExistence type="predicted"/>
<evidence type="ECO:0000313" key="1">
    <source>
        <dbReference type="EMBL" id="KKL59352.1"/>
    </source>
</evidence>
<sequence>ADSELIVKIDDCMEFENERHLARLWNWYDEGYVPLQTFKYYFKGEPAIYSDALIDEMIELGNYPPDDIRVLRHGWSNKVYKTGEPVHDTRLNNFASPNKIVNHEWYYGVSSVPLRNALEVNGYDESMDGYRGLLDVDFGSRLEMNGCNQFLLDRELMLIEHINDELSKEVIKRRIPFLDKYAIYQLNRKTFTVRANDFTFSDQDIEYIRKESIKKDTYDECWFNYWIKKQRTFNLKEMRVEL</sequence>
<organism evidence="1">
    <name type="scientific">marine sediment metagenome</name>
    <dbReference type="NCBI Taxonomy" id="412755"/>
    <lineage>
        <taxon>unclassified sequences</taxon>
        <taxon>metagenomes</taxon>
        <taxon>ecological metagenomes</taxon>
    </lineage>
</organism>
<accession>A0A0F9G7Z9</accession>
<dbReference type="EMBL" id="LAZR01029513">
    <property type="protein sequence ID" value="KKL59352.1"/>
    <property type="molecule type" value="Genomic_DNA"/>
</dbReference>
<dbReference type="InterPro" id="IPR029044">
    <property type="entry name" value="Nucleotide-diphossugar_trans"/>
</dbReference>
<name>A0A0F9G7Z9_9ZZZZ</name>
<comment type="caution">
    <text evidence="1">The sequence shown here is derived from an EMBL/GenBank/DDBJ whole genome shotgun (WGS) entry which is preliminary data.</text>
</comment>
<dbReference type="AlphaFoldDB" id="A0A0F9G7Z9"/>
<dbReference type="Gene3D" id="3.90.550.10">
    <property type="entry name" value="Spore Coat Polysaccharide Biosynthesis Protein SpsA, Chain A"/>
    <property type="match status" value="1"/>
</dbReference>
<protein>
    <submittedName>
        <fullName evidence="1">Uncharacterized protein</fullName>
    </submittedName>
</protein>
<gene>
    <name evidence="1" type="ORF">LCGC14_2216190</name>
</gene>
<feature type="non-terminal residue" evidence="1">
    <location>
        <position position="1"/>
    </location>
</feature>